<evidence type="ECO:0000256" key="1">
    <source>
        <dbReference type="SAM" id="Coils"/>
    </source>
</evidence>
<organism evidence="2 3">
    <name type="scientific">Cicer arietinum</name>
    <name type="common">Chickpea</name>
    <name type="synonym">Garbanzo</name>
    <dbReference type="NCBI Taxonomy" id="3827"/>
    <lineage>
        <taxon>Eukaryota</taxon>
        <taxon>Viridiplantae</taxon>
        <taxon>Streptophyta</taxon>
        <taxon>Embryophyta</taxon>
        <taxon>Tracheophyta</taxon>
        <taxon>Spermatophyta</taxon>
        <taxon>Magnoliopsida</taxon>
        <taxon>eudicotyledons</taxon>
        <taxon>Gunneridae</taxon>
        <taxon>Pentapetalae</taxon>
        <taxon>rosids</taxon>
        <taxon>fabids</taxon>
        <taxon>Fabales</taxon>
        <taxon>Fabaceae</taxon>
        <taxon>Papilionoideae</taxon>
        <taxon>50 kb inversion clade</taxon>
        <taxon>NPAAA clade</taxon>
        <taxon>Hologalegina</taxon>
        <taxon>IRL clade</taxon>
        <taxon>Cicereae</taxon>
        <taxon>Cicer</taxon>
    </lineage>
</organism>
<sequence length="404" mass="46426">MEDIPFCEQNVGNIEELQLVRDDVNEQENDETNVEEDHVSLTDILLEDDVVEPSPKPNETESQQKEESLLIKVKDTSTGEIIIGKMVVNQVWHLEKTKKIMVEIGANGQGNDNGSNLLVRFLGELAKKSAFCPISVERWDQMSEKNSKAIWNCIKDHFVYDYVAGIKWTWEILGERWKAYKYKLRCKYFYPNKSKEDLLAIDPPVPENDWIAFKLSEQNMKNRKMLKVSHAGGSMSNARRARHMELQLNRYVCRVEVILSTLLKKNGNYVNEEGKSIAEKISENLSQDQERVATEGVPSKINAYPDDVIGKVYEVEHSGRVCGLGVGVFPTSVFKTRKYFMQFDSVGSSSQKNVEELQKEVHTLKEKLNGYEEIKEQLSQTQDQLKVILNFMQRKFGDELPTFN</sequence>
<protein>
    <submittedName>
        <fullName evidence="3">Uncharacterized protein LOC113784618</fullName>
    </submittedName>
</protein>
<feature type="coiled-coil region" evidence="1">
    <location>
        <begin position="347"/>
        <end position="384"/>
    </location>
</feature>
<dbReference type="AlphaFoldDB" id="A0A3Q7Y737"/>
<dbReference type="PANTHER" id="PTHR33144">
    <property type="entry name" value="OS10G0409366 PROTEIN-RELATED"/>
    <property type="match status" value="1"/>
</dbReference>
<keyword evidence="2" id="KW-1185">Reference proteome</keyword>
<dbReference type="RefSeq" id="XP_027186667.1">
    <property type="nucleotide sequence ID" value="XM_027330866.1"/>
</dbReference>
<dbReference type="InterPro" id="IPR004252">
    <property type="entry name" value="Probable_transposase_24"/>
</dbReference>
<proteinExistence type="predicted"/>
<keyword evidence="1" id="KW-0175">Coiled coil</keyword>
<accession>A0A3Q7Y737</accession>
<reference evidence="3" key="1">
    <citation type="submission" date="2025-08" db="UniProtKB">
        <authorList>
            <consortium name="RefSeq"/>
        </authorList>
    </citation>
    <scope>IDENTIFICATION</scope>
    <source>
        <tissue evidence="3">Etiolated seedlings</tissue>
    </source>
</reference>
<dbReference type="OrthoDB" id="1430143at2759"/>
<name>A0A3Q7Y737_CICAR</name>
<evidence type="ECO:0000313" key="2">
    <source>
        <dbReference type="Proteomes" id="UP000087171"/>
    </source>
</evidence>
<evidence type="ECO:0000313" key="3">
    <source>
        <dbReference type="RefSeq" id="XP_027186667.1"/>
    </source>
</evidence>
<gene>
    <name evidence="3" type="primary">LOC113784618</name>
</gene>
<dbReference type="Pfam" id="PF03004">
    <property type="entry name" value="Transposase_24"/>
    <property type="match status" value="1"/>
</dbReference>
<dbReference type="Proteomes" id="UP000087171">
    <property type="component" value="Unplaced"/>
</dbReference>
<dbReference type="PANTHER" id="PTHR33144:SF45">
    <property type="entry name" value="TRANSPOSASE TNP1_EN_SPM-LIKE DOMAIN-CONTAINING PROTEIN"/>
    <property type="match status" value="1"/>
</dbReference>
<dbReference type="PaxDb" id="3827-XP_004515475.1"/>